<organism evidence="1 2">
    <name type="scientific">Rhizobium leguminosarum bv. trifolii WSM597</name>
    <dbReference type="NCBI Taxonomy" id="754764"/>
    <lineage>
        <taxon>Bacteria</taxon>
        <taxon>Pseudomonadati</taxon>
        <taxon>Pseudomonadota</taxon>
        <taxon>Alphaproteobacteria</taxon>
        <taxon>Hyphomicrobiales</taxon>
        <taxon>Rhizobiaceae</taxon>
        <taxon>Rhizobium/Agrobacterium group</taxon>
        <taxon>Rhizobium</taxon>
    </lineage>
</organism>
<dbReference type="OrthoDB" id="8410932at2"/>
<evidence type="ECO:0000313" key="1">
    <source>
        <dbReference type="EMBL" id="EJB02874.1"/>
    </source>
</evidence>
<dbReference type="EMBL" id="JH719381">
    <property type="protein sequence ID" value="EJB02874.1"/>
    <property type="molecule type" value="Genomic_DNA"/>
</dbReference>
<name>I9N4R5_RHILT</name>
<dbReference type="AlphaFoldDB" id="I9N4R5"/>
<reference evidence="1 2" key="1">
    <citation type="submission" date="2012-02" db="EMBL/GenBank/DDBJ databases">
        <title>Improved High-Quality Draft Sequence of Rhizobium leguminosarum bv. trifolii WSM597.</title>
        <authorList>
            <consortium name="US DOE Joint Genome Institute"/>
            <person name="Lucas S."/>
            <person name="Han J."/>
            <person name="Lapidus A."/>
            <person name="Cheng J.-F."/>
            <person name="Goodwin L."/>
            <person name="Pitluck S."/>
            <person name="Peters L."/>
            <person name="Ovchinnikova G."/>
            <person name="Held B."/>
            <person name="Detter J.C."/>
            <person name="Han C."/>
            <person name="Tapia R."/>
            <person name="Land M."/>
            <person name="Hauser L."/>
            <person name="Kyrpides N."/>
            <person name="Ivanova N."/>
            <person name="Pagani I."/>
            <person name="Brau L."/>
            <person name="Yates R."/>
            <person name="O'Hara G."/>
            <person name="Rui T."/>
            <person name="Howieson J."/>
            <person name="Reeve W."/>
            <person name="Woyke T."/>
        </authorList>
    </citation>
    <scope>NUCLEOTIDE SEQUENCE [LARGE SCALE GENOMIC DNA]</scope>
    <source>
        <strain evidence="1 2">WSM597</strain>
    </source>
</reference>
<dbReference type="HOGENOM" id="CLU_2047819_0_0_5"/>
<proteinExistence type="predicted"/>
<gene>
    <name evidence="1" type="ORF">Rleg9DRAFT_1688</name>
</gene>
<dbReference type="RefSeq" id="WP_003586751.1">
    <property type="nucleotide sequence ID" value="NZ_JH719381.1"/>
</dbReference>
<dbReference type="Proteomes" id="UP000005092">
    <property type="component" value="Unassembled WGS sequence"/>
</dbReference>
<sequence length="120" mass="13101">MTTVYVRMNATTGKVDAVSAGPMDGFSPMDDQAAEVVEFLNRKPGGDSYTISKTTPWLRMTDEEAEEMEAAMNAAPARLRAIYNAAQFLQSDDDLWPTLLSLISSTLSPQRAQELLAPEA</sequence>
<accession>I9N4R5</accession>
<evidence type="ECO:0000313" key="2">
    <source>
        <dbReference type="Proteomes" id="UP000005092"/>
    </source>
</evidence>
<protein>
    <submittedName>
        <fullName evidence="1">Uncharacterized protein</fullName>
    </submittedName>
</protein>